<dbReference type="GO" id="GO:0008184">
    <property type="term" value="F:glycogen phosphorylase activity"/>
    <property type="evidence" value="ECO:0007669"/>
    <property type="project" value="InterPro"/>
</dbReference>
<evidence type="ECO:0000313" key="5">
    <source>
        <dbReference type="Proteomes" id="UP000198744"/>
    </source>
</evidence>
<dbReference type="Proteomes" id="UP000198744">
    <property type="component" value="Unassembled WGS sequence"/>
</dbReference>
<dbReference type="Gene3D" id="3.40.50.2000">
    <property type="entry name" value="Glycogen Phosphorylase B"/>
    <property type="match status" value="2"/>
</dbReference>
<gene>
    <name evidence="4" type="ORF">SAMN04489760_1385</name>
</gene>
<dbReference type="NCBIfam" id="TIGR02094">
    <property type="entry name" value="more_P_ylases"/>
    <property type="match status" value="1"/>
</dbReference>
<keyword evidence="2" id="KW-0663">Pyridoxal phosphate</keyword>
<dbReference type="InterPro" id="IPR007029">
    <property type="entry name" value="YHS_dom"/>
</dbReference>
<dbReference type="STRING" id="43775.SAMN04489760_1385"/>
<evidence type="ECO:0000259" key="3">
    <source>
        <dbReference type="Pfam" id="PF04945"/>
    </source>
</evidence>
<organism evidence="4 5">
    <name type="scientific">Syntrophus gentianae</name>
    <dbReference type="NCBI Taxonomy" id="43775"/>
    <lineage>
        <taxon>Bacteria</taxon>
        <taxon>Pseudomonadati</taxon>
        <taxon>Thermodesulfobacteriota</taxon>
        <taxon>Syntrophia</taxon>
        <taxon>Syntrophales</taxon>
        <taxon>Syntrophaceae</taxon>
        <taxon>Syntrophus</taxon>
    </lineage>
</organism>
<name>A0A1H8ANT0_9BACT</name>
<dbReference type="InterPro" id="IPR000811">
    <property type="entry name" value="Glyco_trans_35"/>
</dbReference>
<dbReference type="SUPFAM" id="SSF53756">
    <property type="entry name" value="UDP-Glycosyltransferase/glycogen phosphorylase"/>
    <property type="match status" value="1"/>
</dbReference>
<protein>
    <submittedName>
        <fullName evidence="4">Starch phosphorylase</fullName>
    </submittedName>
</protein>
<feature type="domain" description="YHS" evidence="3">
    <location>
        <begin position="6"/>
        <end position="49"/>
    </location>
</feature>
<dbReference type="PANTHER" id="PTHR42655:SF1">
    <property type="entry name" value="GLYCOGEN PHOSPHORYLASE"/>
    <property type="match status" value="1"/>
</dbReference>
<dbReference type="GO" id="GO:0030170">
    <property type="term" value="F:pyridoxal phosphate binding"/>
    <property type="evidence" value="ECO:0007669"/>
    <property type="project" value="InterPro"/>
</dbReference>
<accession>A0A1H8ANT0</accession>
<dbReference type="InterPro" id="IPR011834">
    <property type="entry name" value="Agluc_phsphrylas"/>
</dbReference>
<dbReference type="PANTHER" id="PTHR42655">
    <property type="entry name" value="GLYCOGEN PHOSPHORYLASE"/>
    <property type="match status" value="1"/>
</dbReference>
<dbReference type="EMBL" id="FOBS01000038">
    <property type="protein sequence ID" value="SEM71478.1"/>
    <property type="molecule type" value="Genomic_DNA"/>
</dbReference>
<evidence type="ECO:0000256" key="1">
    <source>
        <dbReference type="ARBA" id="ARBA00006047"/>
    </source>
</evidence>
<dbReference type="RefSeq" id="WP_093884688.1">
    <property type="nucleotide sequence ID" value="NZ_FOBS01000038.1"/>
</dbReference>
<comment type="similarity">
    <text evidence="1">Belongs to the glycogen phosphorylase family.</text>
</comment>
<evidence type="ECO:0000313" key="4">
    <source>
        <dbReference type="EMBL" id="SEM71478.1"/>
    </source>
</evidence>
<reference evidence="4 5" key="1">
    <citation type="submission" date="2016-10" db="EMBL/GenBank/DDBJ databases">
        <authorList>
            <person name="de Groot N.N."/>
        </authorList>
    </citation>
    <scope>NUCLEOTIDE SEQUENCE [LARGE SCALE GENOMIC DNA]</scope>
    <source>
        <strain evidence="4 5">DSM 8423</strain>
    </source>
</reference>
<dbReference type="OrthoDB" id="7229284at2"/>
<dbReference type="AlphaFoldDB" id="A0A1H8ANT0"/>
<feature type="modified residue" description="N6-(pyridoxal phosphate)lysine" evidence="2">
    <location>
        <position position="518"/>
    </location>
</feature>
<sequence length="622" mass="70029">MKEMKVKDPVCGMNGWEELSYEYAGHLFYFCSTFCRDKFIDFPDLYLNHLPITKKLCLNGERNIAYFSMEIGIEPSIPTYSGGLGVLAGDTIRSCADLKVPMVAVTLLHHKGYFVQKLDAKGNQQELPSDWIPSDWLEPLGLVVSVEIEQRTVWIQAWLYEVTGQTGYVVPVIFLDADLPENDQIDRTLTDYLYGGDERYRLAQEILLGIGGVRMLGKAGYNNIRKYHMNEGHSSLLTLELLNRNGMKRNGELDYDAVREACVFTTHTPVAVGHDKFSYELVGQVLGEIIPLGSLKMLAGDKHLNMTQLALNLSGHVNGVAKKHVETSQAMFPGYSIDSITNGIHALTWSCESFIRLYDRYIPAWRNDPQSLRSALSILAEEIWEAHMEAKKILIEYVNRTTSHVFEPGVFTIGFARRSTAYKRPDLILTDTERLAQIAKSIGSIQLVFAGKAHPKDEPGKDLIRRIFNLSNKIDQSVRITYLENYDMTLGGLITSGVDLWLNTPLAPNEASGTSGMKAAVNGVPSLSVLDGWWIEGCIEGLTGWSIGSASSAQSDEQSDEAQELYKKLEQILQIFYSCRKKWIRVMQHCIAINGSFFNTHRMIQQYVLNSYFCRNQKLTTL</sequence>
<proteinExistence type="inferred from homology"/>
<evidence type="ECO:0000256" key="2">
    <source>
        <dbReference type="PIRSR" id="PIRSR000460-1"/>
    </source>
</evidence>
<dbReference type="Pfam" id="PF00343">
    <property type="entry name" value="Phosphorylase"/>
    <property type="match status" value="1"/>
</dbReference>
<dbReference type="Pfam" id="PF04945">
    <property type="entry name" value="YHS"/>
    <property type="match status" value="1"/>
</dbReference>
<dbReference type="PIRSF" id="PIRSF000460">
    <property type="entry name" value="Pprylas_GlgP"/>
    <property type="match status" value="1"/>
</dbReference>
<dbReference type="GO" id="GO:0005975">
    <property type="term" value="P:carbohydrate metabolic process"/>
    <property type="evidence" value="ECO:0007669"/>
    <property type="project" value="InterPro"/>
</dbReference>
<keyword evidence="5" id="KW-1185">Reference proteome</keyword>
<dbReference type="InterPro" id="IPR052182">
    <property type="entry name" value="Glycogen/Maltodextrin_Phosph"/>
</dbReference>